<dbReference type="PATRIC" id="fig|1184267.3.peg.2442"/>
<dbReference type="KEGG" id="bex:A11Q_2413"/>
<dbReference type="AlphaFoldDB" id="M4VTU7"/>
<keyword evidence="3" id="KW-1185">Reference proteome</keyword>
<accession>M4VTU7</accession>
<reference evidence="2 3" key="1">
    <citation type="journal article" date="2013" name="ISME J.">
        <title>By their genes ye shall know them: genomic signatures of predatory bacteria.</title>
        <authorList>
            <person name="Pasternak Z."/>
            <person name="Pietrokovski S."/>
            <person name="Rotem O."/>
            <person name="Gophna U."/>
            <person name="Lurie-Weinberger M.N."/>
            <person name="Jurkevitch E."/>
        </authorList>
    </citation>
    <scope>NUCLEOTIDE SEQUENCE [LARGE SCALE GENOMIC DNA]</scope>
    <source>
        <strain evidence="2 3">JSS</strain>
    </source>
</reference>
<feature type="region of interest" description="Disordered" evidence="1">
    <location>
        <begin position="265"/>
        <end position="285"/>
    </location>
</feature>
<protein>
    <submittedName>
        <fullName evidence="2">Uncharacterized protein</fullName>
    </submittedName>
</protein>
<evidence type="ECO:0000256" key="1">
    <source>
        <dbReference type="SAM" id="MobiDB-lite"/>
    </source>
</evidence>
<evidence type="ECO:0000313" key="3">
    <source>
        <dbReference type="Proteomes" id="UP000012040"/>
    </source>
</evidence>
<evidence type="ECO:0000313" key="2">
    <source>
        <dbReference type="EMBL" id="AGH96629.1"/>
    </source>
</evidence>
<name>M4VTU7_9BACT</name>
<organism evidence="2 3">
    <name type="scientific">Pseudobdellovibrio exovorus JSS</name>
    <dbReference type="NCBI Taxonomy" id="1184267"/>
    <lineage>
        <taxon>Bacteria</taxon>
        <taxon>Pseudomonadati</taxon>
        <taxon>Bdellovibrionota</taxon>
        <taxon>Bdellovibrionia</taxon>
        <taxon>Bdellovibrionales</taxon>
        <taxon>Pseudobdellovibrionaceae</taxon>
        <taxon>Pseudobdellovibrio</taxon>
    </lineage>
</organism>
<proteinExistence type="predicted"/>
<sequence length="297" mass="33946">MKELLTEYGFRSHNPLEHDCYPFNIKVEEGSVVSLSKANADEIWTSVLKEVFPIIYSYKATQKISSLFNPDEHSTLDLLDCVVNIIDYFVYGYVSGLGTTSRGKSLGGDAYPSFNKVDVERIEKSCVDAIEKVYSCMKNPPIEILKLLNNMKSNIKSNIQKIERHIELNRTRRAYAQRSLLILSYYTSKSTGVITRSIAADLNRFGIELKVTPKQFVDQTTQFEKKVCSELSKAKKTDLLDYLLSRDLGKKQNKTYFVSKHEEFDVSKDNSFPEPEPQQLGPEDAKIVEILKRKSKK</sequence>
<dbReference type="Proteomes" id="UP000012040">
    <property type="component" value="Chromosome"/>
</dbReference>
<dbReference type="EMBL" id="CP003537">
    <property type="protein sequence ID" value="AGH96629.1"/>
    <property type="molecule type" value="Genomic_DNA"/>
</dbReference>
<dbReference type="HOGENOM" id="CLU_935857_0_0_7"/>
<gene>
    <name evidence="2" type="ORF">A11Q_2413</name>
</gene>